<dbReference type="Pfam" id="PF01740">
    <property type="entry name" value="STAS"/>
    <property type="match status" value="1"/>
</dbReference>
<evidence type="ECO:0000313" key="8">
    <source>
        <dbReference type="Proteomes" id="UP000254601"/>
    </source>
</evidence>
<keyword evidence="8" id="KW-1185">Reference proteome</keyword>
<protein>
    <submittedName>
        <fullName evidence="7">Probable sulfate transporter Rv1739c/MT1781</fullName>
    </submittedName>
</protein>
<evidence type="ECO:0000259" key="6">
    <source>
        <dbReference type="PROSITE" id="PS50801"/>
    </source>
</evidence>
<keyword evidence="4 5" id="KW-0472">Membrane</keyword>
<evidence type="ECO:0000256" key="3">
    <source>
        <dbReference type="ARBA" id="ARBA00022989"/>
    </source>
</evidence>
<evidence type="ECO:0000256" key="5">
    <source>
        <dbReference type="SAM" id="Phobius"/>
    </source>
</evidence>
<evidence type="ECO:0000256" key="4">
    <source>
        <dbReference type="ARBA" id="ARBA00023136"/>
    </source>
</evidence>
<proteinExistence type="predicted"/>
<evidence type="ECO:0000256" key="2">
    <source>
        <dbReference type="ARBA" id="ARBA00022692"/>
    </source>
</evidence>
<dbReference type="OrthoDB" id="9769739at2"/>
<feature type="transmembrane region" description="Helical" evidence="5">
    <location>
        <begin position="39"/>
        <end position="59"/>
    </location>
</feature>
<comment type="subcellular location">
    <subcellularLocation>
        <location evidence="1">Membrane</location>
        <topology evidence="1">Multi-pass membrane protein</topology>
    </subcellularLocation>
</comment>
<feature type="transmembrane region" description="Helical" evidence="5">
    <location>
        <begin position="218"/>
        <end position="239"/>
    </location>
</feature>
<name>A0A380MPA4_9GAMM</name>
<reference evidence="7 8" key="1">
    <citation type="submission" date="2018-06" db="EMBL/GenBank/DDBJ databases">
        <authorList>
            <consortium name="Pathogen Informatics"/>
            <person name="Doyle S."/>
        </authorList>
    </citation>
    <scope>NUCLEOTIDE SEQUENCE [LARGE SCALE GENOMIC DNA]</scope>
    <source>
        <strain evidence="7 8">NCTC13337</strain>
    </source>
</reference>
<evidence type="ECO:0000313" key="7">
    <source>
        <dbReference type="EMBL" id="SUO94435.1"/>
    </source>
</evidence>
<dbReference type="Pfam" id="PF00916">
    <property type="entry name" value="Sulfate_transp"/>
    <property type="match status" value="1"/>
</dbReference>
<dbReference type="Proteomes" id="UP000254601">
    <property type="component" value="Unassembled WGS sequence"/>
</dbReference>
<keyword evidence="3 5" id="KW-1133">Transmembrane helix</keyword>
<dbReference type="PROSITE" id="PS50801">
    <property type="entry name" value="STAS"/>
    <property type="match status" value="1"/>
</dbReference>
<dbReference type="PANTHER" id="PTHR11814">
    <property type="entry name" value="SULFATE TRANSPORTER"/>
    <property type="match status" value="1"/>
</dbReference>
<dbReference type="EMBL" id="UHIC01000001">
    <property type="protein sequence ID" value="SUO94435.1"/>
    <property type="molecule type" value="Genomic_DNA"/>
</dbReference>
<dbReference type="InterPro" id="IPR001902">
    <property type="entry name" value="SLC26A/SulP_fam"/>
</dbReference>
<feature type="transmembrane region" description="Helical" evidence="5">
    <location>
        <begin position="397"/>
        <end position="428"/>
    </location>
</feature>
<keyword evidence="2 5" id="KW-0812">Transmembrane</keyword>
<dbReference type="InterPro" id="IPR036513">
    <property type="entry name" value="STAS_dom_sf"/>
</dbReference>
<feature type="transmembrane region" description="Helical" evidence="5">
    <location>
        <begin position="114"/>
        <end position="135"/>
    </location>
</feature>
<accession>A0A380MPA4</accession>
<dbReference type="InterPro" id="IPR011547">
    <property type="entry name" value="SLC26A/SulP_dom"/>
</dbReference>
<dbReference type="AlphaFoldDB" id="A0A380MPA4"/>
<feature type="transmembrane region" description="Helical" evidence="5">
    <location>
        <begin position="341"/>
        <end position="360"/>
    </location>
</feature>
<feature type="transmembrane region" description="Helical" evidence="5">
    <location>
        <begin position="190"/>
        <end position="211"/>
    </location>
</feature>
<feature type="transmembrane region" description="Helical" evidence="5">
    <location>
        <begin position="268"/>
        <end position="287"/>
    </location>
</feature>
<dbReference type="SUPFAM" id="SSF52091">
    <property type="entry name" value="SpoIIaa-like"/>
    <property type="match status" value="1"/>
</dbReference>
<dbReference type="InterPro" id="IPR002645">
    <property type="entry name" value="STAS_dom"/>
</dbReference>
<evidence type="ECO:0000256" key="1">
    <source>
        <dbReference type="ARBA" id="ARBA00004141"/>
    </source>
</evidence>
<dbReference type="GO" id="GO:0055085">
    <property type="term" value="P:transmembrane transport"/>
    <property type="evidence" value="ECO:0007669"/>
    <property type="project" value="InterPro"/>
</dbReference>
<organism evidence="7 8">
    <name type="scientific">Suttonella ornithocola</name>
    <dbReference type="NCBI Taxonomy" id="279832"/>
    <lineage>
        <taxon>Bacteria</taxon>
        <taxon>Pseudomonadati</taxon>
        <taxon>Pseudomonadota</taxon>
        <taxon>Gammaproteobacteria</taxon>
        <taxon>Cardiobacteriales</taxon>
        <taxon>Cardiobacteriaceae</taxon>
        <taxon>Suttonella</taxon>
    </lineage>
</organism>
<feature type="domain" description="STAS" evidence="6">
    <location>
        <begin position="447"/>
        <end position="538"/>
    </location>
</feature>
<gene>
    <name evidence="7" type="ORF">NCTC13337_00741</name>
</gene>
<feature type="transmembrane region" description="Helical" evidence="5">
    <location>
        <begin position="147"/>
        <end position="170"/>
    </location>
</feature>
<feature type="transmembrane region" description="Helical" evidence="5">
    <location>
        <begin position="66"/>
        <end position="88"/>
    </location>
</feature>
<dbReference type="CDD" id="cd07042">
    <property type="entry name" value="STAS_SulP_like_sulfate_transporter"/>
    <property type="match status" value="1"/>
</dbReference>
<sequence length="584" mass="64617">MDAAFFAGIRNYLQRLFWMLFQMRRWIGYVNAQSLQYDFWAGLTGAVMVLPQGIAFALIAGLPPEFGLYSAIVVQVIAGFFGSSLHMVTGPTVALSIVIPGIIDDYATIGSPQYIGLSLTLMMIVGAIQLCFGLFRLGSLVNFISHTVIIGFTAGAGLLIMVSQLPAFLGTSLPQGLSFLDKWPAIYERLSLTDPASVIIAAVTLFTALWIRRWNRRFPHMLIGMCVGALTAILLGSFAESVDTLGALPAHLPQVAFPELRFSMVSELFPSAFALALLGLIEAVSIARSIAIRSHQRIDSNQEFFGQGLANMVGSCFSCYVGSGSFNRSAVNYDAGARTPFALLFTSLIVIVVLVFIPWITKWLPMPAMAATIMLAGYNLFDFKHIKLIFKSSSSEFAIIVVTFLSTLFLNLEFAIYAGVILSLVLYLQKTSHPRITPVDFSQVTPVFEKDAEPSNLTVLRLDGSLFFGAVNHVQNRLAALGEGKGWQHVVLLAEGVNIIDVSGTEMLIAERRRLQKFGGDLYIIGLKPHVRDKLRKTPYWRPLGGPYHLYIETYIGFRAICKMIGIRNYREFMKHLFRDYNKI</sequence>
<dbReference type="Gene3D" id="3.30.750.24">
    <property type="entry name" value="STAS domain"/>
    <property type="match status" value="1"/>
</dbReference>
<dbReference type="GO" id="GO:0016020">
    <property type="term" value="C:membrane"/>
    <property type="evidence" value="ECO:0007669"/>
    <property type="project" value="UniProtKB-SubCell"/>
</dbReference>